<dbReference type="OrthoDB" id="726883at2"/>
<reference evidence="4" key="1">
    <citation type="submission" date="2016-11" db="EMBL/GenBank/DDBJ databases">
        <authorList>
            <person name="Varghese N."/>
            <person name="Submissions S."/>
        </authorList>
    </citation>
    <scope>NUCLEOTIDE SEQUENCE [LARGE SCALE GENOMIC DNA]</scope>
    <source>
        <strain evidence="4">DSM 16990</strain>
    </source>
</reference>
<evidence type="ECO:0000259" key="2">
    <source>
        <dbReference type="Pfam" id="PF19051"/>
    </source>
</evidence>
<dbReference type="Gene3D" id="3.40.50.720">
    <property type="entry name" value="NAD(P)-binding Rossmann-like Domain"/>
    <property type="match status" value="1"/>
</dbReference>
<dbReference type="Pfam" id="PF01408">
    <property type="entry name" value="GFO_IDH_MocA"/>
    <property type="match status" value="1"/>
</dbReference>
<evidence type="ECO:0000313" key="3">
    <source>
        <dbReference type="EMBL" id="SHE56637.1"/>
    </source>
</evidence>
<dbReference type="InterPro" id="IPR050463">
    <property type="entry name" value="Gfo/Idh/MocA_oxidrdct_glycsds"/>
</dbReference>
<organism evidence="3 4">
    <name type="scientific">Pedobacter caeni</name>
    <dbReference type="NCBI Taxonomy" id="288992"/>
    <lineage>
        <taxon>Bacteria</taxon>
        <taxon>Pseudomonadati</taxon>
        <taxon>Bacteroidota</taxon>
        <taxon>Sphingobacteriia</taxon>
        <taxon>Sphingobacteriales</taxon>
        <taxon>Sphingobacteriaceae</taxon>
        <taxon>Pedobacter</taxon>
    </lineage>
</organism>
<dbReference type="InterPro" id="IPR036291">
    <property type="entry name" value="NAD(P)-bd_dom_sf"/>
</dbReference>
<feature type="domain" description="Gfo/Idh/MocA-like oxidoreductase N-terminal" evidence="1">
    <location>
        <begin position="42"/>
        <end position="167"/>
    </location>
</feature>
<dbReference type="STRING" id="288992.SAMN04488522_101579"/>
<dbReference type="AlphaFoldDB" id="A0A1M4UIV8"/>
<name>A0A1M4UIV8_9SPHI</name>
<dbReference type="Gene3D" id="3.30.360.10">
    <property type="entry name" value="Dihydrodipicolinate Reductase, domain 2"/>
    <property type="match status" value="1"/>
</dbReference>
<dbReference type="PANTHER" id="PTHR43818">
    <property type="entry name" value="BCDNA.GH03377"/>
    <property type="match status" value="1"/>
</dbReference>
<dbReference type="Proteomes" id="UP000184287">
    <property type="component" value="Unassembled WGS sequence"/>
</dbReference>
<protein>
    <submittedName>
        <fullName evidence="3">Predicted dehydrogenase</fullName>
    </submittedName>
</protein>
<dbReference type="PROSITE" id="PS51318">
    <property type="entry name" value="TAT"/>
    <property type="match status" value="1"/>
</dbReference>
<dbReference type="RefSeq" id="WP_073227140.1">
    <property type="nucleotide sequence ID" value="NZ_FQUQ01000001.1"/>
</dbReference>
<dbReference type="InterPro" id="IPR006311">
    <property type="entry name" value="TAT_signal"/>
</dbReference>
<dbReference type="InterPro" id="IPR043906">
    <property type="entry name" value="Gfo/Idh/MocA_OxRdtase_bact_C"/>
</dbReference>
<dbReference type="EMBL" id="FQUQ01000001">
    <property type="protein sequence ID" value="SHE56637.1"/>
    <property type="molecule type" value="Genomic_DNA"/>
</dbReference>
<evidence type="ECO:0000259" key="1">
    <source>
        <dbReference type="Pfam" id="PF01408"/>
    </source>
</evidence>
<feature type="domain" description="Gfo/Idh/MocA-like oxidoreductase bacterial type C-terminal" evidence="2">
    <location>
        <begin position="210"/>
        <end position="428"/>
    </location>
</feature>
<sequence>MDSRRQFLIKASLLAGGGILASTINSPAFAIFDQRIMPSDQLNIGVIGVNGMGWSNVNAALNIPGVNLIAICDVDRNVIDGRLNEMSKRNINTRKITIYNDYRRLLENKDIDAIIIGTPDHWHALQMIHACQAGKDVYVEKPVGNSIVECNRMVAAQVRYNKVVQAGQWQRSQQHFRNAVDFIHSGQLGNIRTVKVWCYQGWMKPGPVVPDSAAPAGVDYKQWLGPSALVPFNSSRFHFNFRWFWDYAGGLMTDWGVHLIDYALLGMKADLPKSIVGLGGRFAYPDLYEETPDTLTTLYEFDKFNMVWDSAMGIDNGSYNRDHGIAYIGNNGTLILNRGGWEVIEEKKSTNKVLRPFEKASDNGLQKHMENFVAVIKSRKMEDLNCSIQAGAHVATVAQMGNISYRSGQKLIWDANAGQFEDKKVNKLYLEKEYHNGYVLPKV</sequence>
<dbReference type="Pfam" id="PF19051">
    <property type="entry name" value="GFO_IDH_MocA_C2"/>
    <property type="match status" value="1"/>
</dbReference>
<keyword evidence="4" id="KW-1185">Reference proteome</keyword>
<dbReference type="SUPFAM" id="SSF55347">
    <property type="entry name" value="Glyceraldehyde-3-phosphate dehydrogenase-like, C-terminal domain"/>
    <property type="match status" value="1"/>
</dbReference>
<dbReference type="InterPro" id="IPR000683">
    <property type="entry name" value="Gfo/Idh/MocA-like_OxRdtase_N"/>
</dbReference>
<gene>
    <name evidence="3" type="ORF">SAMN04488522_101579</name>
</gene>
<proteinExistence type="predicted"/>
<evidence type="ECO:0000313" key="4">
    <source>
        <dbReference type="Proteomes" id="UP000184287"/>
    </source>
</evidence>
<dbReference type="SUPFAM" id="SSF51735">
    <property type="entry name" value="NAD(P)-binding Rossmann-fold domains"/>
    <property type="match status" value="1"/>
</dbReference>
<dbReference type="PANTHER" id="PTHR43818:SF5">
    <property type="entry name" value="OXIDOREDUCTASE FAMILY PROTEIN"/>
    <property type="match status" value="1"/>
</dbReference>
<dbReference type="GO" id="GO:0000166">
    <property type="term" value="F:nucleotide binding"/>
    <property type="evidence" value="ECO:0007669"/>
    <property type="project" value="InterPro"/>
</dbReference>
<accession>A0A1M4UIV8</accession>